<gene>
    <name evidence="1" type="ORF">PLEPLA_LOCUS44138</name>
</gene>
<protein>
    <submittedName>
        <fullName evidence="1">Uncharacterized protein</fullName>
    </submittedName>
</protein>
<dbReference type="Proteomes" id="UP001153269">
    <property type="component" value="Unassembled WGS sequence"/>
</dbReference>
<evidence type="ECO:0000313" key="2">
    <source>
        <dbReference type="Proteomes" id="UP001153269"/>
    </source>
</evidence>
<name>A0A9N7VV75_PLEPL</name>
<sequence length="150" mass="16200">MVGVELCARDVLGLSAAALRAREIGTHTHAELEEWLVVVNIKLRQRLDRTGVWPTAVCSCSGDNWLGQAPMPAPTVDESSFVRSFSLRPPPPPALQPGQVHVGCQIQVLLPPCRCECKFKCVSAQWWTGGPYWECAASGIGSSSCTSHEG</sequence>
<reference evidence="1" key="1">
    <citation type="submission" date="2020-03" db="EMBL/GenBank/DDBJ databases">
        <authorList>
            <person name="Weist P."/>
        </authorList>
    </citation>
    <scope>NUCLEOTIDE SEQUENCE</scope>
</reference>
<comment type="caution">
    <text evidence="1">The sequence shown here is derived from an EMBL/GenBank/DDBJ whole genome shotgun (WGS) entry which is preliminary data.</text>
</comment>
<dbReference type="EMBL" id="CADEAL010004293">
    <property type="protein sequence ID" value="CAB1456354.1"/>
    <property type="molecule type" value="Genomic_DNA"/>
</dbReference>
<accession>A0A9N7VV75</accession>
<dbReference type="AlphaFoldDB" id="A0A9N7VV75"/>
<organism evidence="1 2">
    <name type="scientific">Pleuronectes platessa</name>
    <name type="common">European plaice</name>
    <dbReference type="NCBI Taxonomy" id="8262"/>
    <lineage>
        <taxon>Eukaryota</taxon>
        <taxon>Metazoa</taxon>
        <taxon>Chordata</taxon>
        <taxon>Craniata</taxon>
        <taxon>Vertebrata</taxon>
        <taxon>Euteleostomi</taxon>
        <taxon>Actinopterygii</taxon>
        <taxon>Neopterygii</taxon>
        <taxon>Teleostei</taxon>
        <taxon>Neoteleostei</taxon>
        <taxon>Acanthomorphata</taxon>
        <taxon>Carangaria</taxon>
        <taxon>Pleuronectiformes</taxon>
        <taxon>Pleuronectoidei</taxon>
        <taxon>Pleuronectidae</taxon>
        <taxon>Pleuronectes</taxon>
    </lineage>
</organism>
<keyword evidence="2" id="KW-1185">Reference proteome</keyword>
<evidence type="ECO:0000313" key="1">
    <source>
        <dbReference type="EMBL" id="CAB1456354.1"/>
    </source>
</evidence>
<proteinExistence type="predicted"/>